<evidence type="ECO:0000313" key="3">
    <source>
        <dbReference type="Proteomes" id="UP000630805"/>
    </source>
</evidence>
<dbReference type="InterPro" id="IPR001387">
    <property type="entry name" value="Cro/C1-type_HTH"/>
</dbReference>
<dbReference type="SMART" id="SM00530">
    <property type="entry name" value="HTH_XRE"/>
    <property type="match status" value="1"/>
</dbReference>
<dbReference type="SUPFAM" id="SSF47413">
    <property type="entry name" value="lambda repressor-like DNA-binding domains"/>
    <property type="match status" value="1"/>
</dbReference>
<dbReference type="Gene3D" id="1.10.260.40">
    <property type="entry name" value="lambda repressor-like DNA-binding domains"/>
    <property type="match status" value="1"/>
</dbReference>
<feature type="domain" description="HTH cro/C1-type" evidence="1">
    <location>
        <begin position="31"/>
        <end position="70"/>
    </location>
</feature>
<organism evidence="2 3">
    <name type="scientific">Ruegeria haliotis</name>
    <dbReference type="NCBI Taxonomy" id="2747601"/>
    <lineage>
        <taxon>Bacteria</taxon>
        <taxon>Pseudomonadati</taxon>
        <taxon>Pseudomonadota</taxon>
        <taxon>Alphaproteobacteria</taxon>
        <taxon>Rhodobacterales</taxon>
        <taxon>Roseobacteraceae</taxon>
        <taxon>Ruegeria</taxon>
    </lineage>
</organism>
<dbReference type="CDD" id="cd00093">
    <property type="entry name" value="HTH_XRE"/>
    <property type="match status" value="1"/>
</dbReference>
<evidence type="ECO:0000313" key="2">
    <source>
        <dbReference type="EMBL" id="NVO55437.1"/>
    </source>
</evidence>
<dbReference type="Pfam" id="PF01381">
    <property type="entry name" value="HTH_3"/>
    <property type="match status" value="1"/>
</dbReference>
<reference evidence="2 3" key="1">
    <citation type="submission" date="2020-06" db="EMBL/GenBank/DDBJ databases">
        <authorList>
            <person name="Cao W.R."/>
        </authorList>
    </citation>
    <scope>NUCLEOTIDE SEQUENCE [LARGE SCALE GENOMIC DNA]</scope>
    <source>
        <strain evidence="2 3">B1Z28</strain>
    </source>
</reference>
<dbReference type="RefSeq" id="WP_176862897.1">
    <property type="nucleotide sequence ID" value="NZ_JABXWT010000002.1"/>
</dbReference>
<gene>
    <name evidence="2" type="ORF">HW561_06515</name>
</gene>
<protein>
    <submittedName>
        <fullName evidence="2">Helix-turn-helix transcriptional regulator</fullName>
    </submittedName>
</protein>
<comment type="caution">
    <text evidence="2">The sequence shown here is derived from an EMBL/GenBank/DDBJ whole genome shotgun (WGS) entry which is preliminary data.</text>
</comment>
<dbReference type="PROSITE" id="PS50943">
    <property type="entry name" value="HTH_CROC1"/>
    <property type="match status" value="1"/>
</dbReference>
<accession>A0ABX2PMT5</accession>
<sequence length="204" mass="22704">MARPDLVLQGVSKSPGNRLVTRGYPAFGKRLKRLRRSVGLKQSALANMLQVDQTTISRWENGTQIPAVETQQVVFSAIGPVKSDDSALKRLVMNSTECVHLVEEASHKCLAYSASRAWDWKTSQRALLDVSLWQFATEEIQQAEAELTNEGWWDLATPNPKAFLTSEAVHDRIRISAGEIVWERLYLSDGTPVRLVSGARSGRA</sequence>
<name>A0ABX2PMT5_9RHOB</name>
<proteinExistence type="predicted"/>
<dbReference type="Proteomes" id="UP000630805">
    <property type="component" value="Unassembled WGS sequence"/>
</dbReference>
<evidence type="ECO:0000259" key="1">
    <source>
        <dbReference type="PROSITE" id="PS50943"/>
    </source>
</evidence>
<dbReference type="EMBL" id="JABXWT010000002">
    <property type="protein sequence ID" value="NVO55437.1"/>
    <property type="molecule type" value="Genomic_DNA"/>
</dbReference>
<dbReference type="InterPro" id="IPR010982">
    <property type="entry name" value="Lambda_DNA-bd_dom_sf"/>
</dbReference>
<keyword evidence="3" id="KW-1185">Reference proteome</keyword>